<dbReference type="PANTHER" id="PTHR45947">
    <property type="entry name" value="SULFOQUINOVOSYL TRANSFERASE SQD2"/>
    <property type="match status" value="1"/>
</dbReference>
<evidence type="ECO:0000256" key="1">
    <source>
        <dbReference type="ARBA" id="ARBA00022679"/>
    </source>
</evidence>
<dbReference type="EMBL" id="BOPG01000009">
    <property type="protein sequence ID" value="GIJ53996.1"/>
    <property type="molecule type" value="Genomic_DNA"/>
</dbReference>
<accession>A0A8J4DXW0</accession>
<keyword evidence="4" id="KW-1185">Reference proteome</keyword>
<feature type="domain" description="Glycosyl transferase family 1" evidence="2">
    <location>
        <begin position="223"/>
        <end position="377"/>
    </location>
</feature>
<evidence type="ECO:0000259" key="2">
    <source>
        <dbReference type="Pfam" id="PF00534"/>
    </source>
</evidence>
<dbReference type="Proteomes" id="UP000612585">
    <property type="component" value="Unassembled WGS sequence"/>
</dbReference>
<dbReference type="Pfam" id="PF00534">
    <property type="entry name" value="Glycos_transf_1"/>
    <property type="match status" value="1"/>
</dbReference>
<name>A0A8J4DXW0_9ACTN</name>
<evidence type="ECO:0000313" key="4">
    <source>
        <dbReference type="Proteomes" id="UP000612585"/>
    </source>
</evidence>
<dbReference type="InterPro" id="IPR001296">
    <property type="entry name" value="Glyco_trans_1"/>
</dbReference>
<dbReference type="AlphaFoldDB" id="A0A8J4DXW0"/>
<evidence type="ECO:0000313" key="3">
    <source>
        <dbReference type="EMBL" id="GIJ53996.1"/>
    </source>
</evidence>
<comment type="caution">
    <text evidence="3">The sequence shown here is derived from an EMBL/GenBank/DDBJ whole genome shotgun (WGS) entry which is preliminary data.</text>
</comment>
<reference evidence="3" key="1">
    <citation type="submission" date="2021-01" db="EMBL/GenBank/DDBJ databases">
        <title>Whole genome shotgun sequence of Virgisporangium aurantiacum NBRC 16421.</title>
        <authorList>
            <person name="Komaki H."/>
            <person name="Tamura T."/>
        </authorList>
    </citation>
    <scope>NUCLEOTIDE SEQUENCE</scope>
    <source>
        <strain evidence="3">NBRC 16421</strain>
    </source>
</reference>
<dbReference type="SUPFAM" id="SSF53756">
    <property type="entry name" value="UDP-Glycosyltransferase/glycogen phosphorylase"/>
    <property type="match status" value="1"/>
</dbReference>
<proteinExistence type="predicted"/>
<dbReference type="CDD" id="cd03801">
    <property type="entry name" value="GT4_PimA-like"/>
    <property type="match status" value="1"/>
</dbReference>
<sequence>MRRVAIVTHGFHTGGGVPAVARWLRAGLTATGRYTVDIHDLATWSRDPNSRRLAVPGTWRRRDLRVADTAADLSPSEATRDPSTFHWGANAVEIEFMRYRPRTGLTRVLREYDLIQVVCGTAAWAGVADRVGRPVVVQVATWAAWERAVQLSAVGRPLRTWRQAMTAITTRLEKSATKKASAVLVENDAMVAAVAETGQQQVVKAPPGVDTTRFLPPFDGWRKDGYLLSVCRLGDPRKGLDRLIRAYAVLCAEAEPAPRLVLAGKGPLLPVNRELIEDLKLTQRIDVRTDVPDAGLAELYQGASVFVQTSHEEGLGMSVLEAMASGLPVVATDSAGSRETVVDGVTGWRVPQGADEDVSAEVAKRVRQLLVDGEAASRQARRRCLDRFSADATLDLYLGVYEKLLGSGYESLKAGVE</sequence>
<dbReference type="PANTHER" id="PTHR45947:SF3">
    <property type="entry name" value="SULFOQUINOVOSYL TRANSFERASE SQD2"/>
    <property type="match status" value="1"/>
</dbReference>
<dbReference type="GO" id="GO:0016757">
    <property type="term" value="F:glycosyltransferase activity"/>
    <property type="evidence" value="ECO:0007669"/>
    <property type="project" value="InterPro"/>
</dbReference>
<dbReference type="InterPro" id="IPR050194">
    <property type="entry name" value="Glycosyltransferase_grp1"/>
</dbReference>
<gene>
    <name evidence="3" type="ORF">Vau01_015120</name>
</gene>
<keyword evidence="1 3" id="KW-0808">Transferase</keyword>
<protein>
    <submittedName>
        <fullName evidence="3">Glycosyl transferase family 1</fullName>
    </submittedName>
</protein>
<dbReference type="RefSeq" id="WP_203988520.1">
    <property type="nucleotide sequence ID" value="NZ_BOPG01000009.1"/>
</dbReference>
<dbReference type="Gene3D" id="3.40.50.2000">
    <property type="entry name" value="Glycogen Phosphorylase B"/>
    <property type="match status" value="2"/>
</dbReference>
<organism evidence="3 4">
    <name type="scientific">Virgisporangium aurantiacum</name>
    <dbReference type="NCBI Taxonomy" id="175570"/>
    <lineage>
        <taxon>Bacteria</taxon>
        <taxon>Bacillati</taxon>
        <taxon>Actinomycetota</taxon>
        <taxon>Actinomycetes</taxon>
        <taxon>Micromonosporales</taxon>
        <taxon>Micromonosporaceae</taxon>
        <taxon>Virgisporangium</taxon>
    </lineage>
</organism>